<keyword evidence="2" id="KW-1133">Transmembrane helix</keyword>
<evidence type="ECO:0000259" key="3">
    <source>
        <dbReference type="Pfam" id="PF03407"/>
    </source>
</evidence>
<protein>
    <recommendedName>
        <fullName evidence="3">Nucleotide-diphospho-sugar transferase domain-containing protein</fullName>
    </recommendedName>
</protein>
<gene>
    <name evidence="4" type="ORF">LSH36_278g06045</name>
</gene>
<dbReference type="AlphaFoldDB" id="A0AAD9JKD7"/>
<dbReference type="InterPro" id="IPR052636">
    <property type="entry name" value="UDP-D-xylose:L-fucose_XylT"/>
</dbReference>
<evidence type="ECO:0000313" key="4">
    <source>
        <dbReference type="EMBL" id="KAK2154063.1"/>
    </source>
</evidence>
<name>A0AAD9JKD7_9ANNE</name>
<evidence type="ECO:0000256" key="2">
    <source>
        <dbReference type="SAM" id="Phobius"/>
    </source>
</evidence>
<comment type="caution">
    <text evidence="4">The sequence shown here is derived from an EMBL/GenBank/DDBJ whole genome shotgun (WGS) entry which is preliminary data.</text>
</comment>
<dbReference type="PANTHER" id="PTHR47032">
    <property type="entry name" value="UDP-D-XYLOSE:L-FUCOSE ALPHA-1,3-D-XYLOSYLTRANSFERASE-RELATED"/>
    <property type="match status" value="1"/>
</dbReference>
<feature type="domain" description="Nucleotide-diphospho-sugar transferase" evidence="3">
    <location>
        <begin position="98"/>
        <end position="301"/>
    </location>
</feature>
<dbReference type="SUPFAM" id="SSF53448">
    <property type="entry name" value="Nucleotide-diphospho-sugar transferases"/>
    <property type="match status" value="1"/>
</dbReference>
<dbReference type="InterPro" id="IPR029044">
    <property type="entry name" value="Nucleotide-diphossugar_trans"/>
</dbReference>
<dbReference type="InterPro" id="IPR005069">
    <property type="entry name" value="Nucl-diP-sugar_transferase"/>
</dbReference>
<evidence type="ECO:0000256" key="1">
    <source>
        <dbReference type="ARBA" id="ARBA00007033"/>
    </source>
</evidence>
<feature type="transmembrane region" description="Helical" evidence="2">
    <location>
        <begin position="12"/>
        <end position="31"/>
    </location>
</feature>
<keyword evidence="2" id="KW-0812">Transmembrane</keyword>
<dbReference type="GO" id="GO:0016757">
    <property type="term" value="F:glycosyltransferase activity"/>
    <property type="evidence" value="ECO:0007669"/>
    <property type="project" value="TreeGrafter"/>
</dbReference>
<proteinExistence type="inferred from homology"/>
<keyword evidence="5" id="KW-1185">Reference proteome</keyword>
<dbReference type="GO" id="GO:0005794">
    <property type="term" value="C:Golgi apparatus"/>
    <property type="evidence" value="ECO:0007669"/>
    <property type="project" value="TreeGrafter"/>
</dbReference>
<accession>A0AAD9JKD7</accession>
<dbReference type="EMBL" id="JAODUP010000278">
    <property type="protein sequence ID" value="KAK2154063.1"/>
    <property type="molecule type" value="Genomic_DNA"/>
</dbReference>
<organism evidence="4 5">
    <name type="scientific">Paralvinella palmiformis</name>
    <dbReference type="NCBI Taxonomy" id="53620"/>
    <lineage>
        <taxon>Eukaryota</taxon>
        <taxon>Metazoa</taxon>
        <taxon>Spiralia</taxon>
        <taxon>Lophotrochozoa</taxon>
        <taxon>Annelida</taxon>
        <taxon>Polychaeta</taxon>
        <taxon>Sedentaria</taxon>
        <taxon>Canalipalpata</taxon>
        <taxon>Terebellida</taxon>
        <taxon>Terebelliformia</taxon>
        <taxon>Alvinellidae</taxon>
        <taxon>Paralvinella</taxon>
    </lineage>
</organism>
<keyword evidence="2" id="KW-0472">Membrane</keyword>
<comment type="similarity">
    <text evidence="1">Belongs to the glycosyltransferase 77 family.</text>
</comment>
<dbReference type="Proteomes" id="UP001208570">
    <property type="component" value="Unassembled WGS sequence"/>
</dbReference>
<evidence type="ECO:0000313" key="5">
    <source>
        <dbReference type="Proteomes" id="UP001208570"/>
    </source>
</evidence>
<sequence>MASYYRRYWPRNITATILLLVVAIIVIRLAANRLRNGTRADDNDDFVPPQIDFPRHSDFARTLREVASDDNTVVIAVIDANYAEVALNFYASSIKRHGIENMIYVSLDEGTCDILAGAFPEMRHRCFLHKDISAASDTVLQQSRNYKEKTYLRRFFILEALKLRHNVIVTDVDMVFVGNPLADIKRTCGRCDLAIMWDGHQENYDGGLVFAKATDRTITFYNRLASYELSHGTGRLALNTALKETKKKKLALKVETLSTKKYKVGIEFFAHNSCPEKKAYKGVLVIHNNYIMEAPNKVFRLKECMLWDWDGFDGYFTNASRRYLTVESAGPRGHPEHQSLLNAFSLAKLLHRTVVLPYLECKKSKCNLLMRMYDHSHLHFIGRFNSVTAGNYRECTFLSNPRVPSAIKDSNSPMFHIAFRDDNTKVTSHGEPVRHLVPKDLNAGPTVREIFGWLAGRPERVIRFDSLTGWFSHINHVNILGENLVKIIREL</sequence>
<dbReference type="Pfam" id="PF03407">
    <property type="entry name" value="Nucleotid_trans"/>
    <property type="match status" value="1"/>
</dbReference>
<reference evidence="4" key="1">
    <citation type="journal article" date="2023" name="Mol. Biol. Evol.">
        <title>Third-Generation Sequencing Reveals the Adaptive Role of the Epigenome in Three Deep-Sea Polychaetes.</title>
        <authorList>
            <person name="Perez M."/>
            <person name="Aroh O."/>
            <person name="Sun Y."/>
            <person name="Lan Y."/>
            <person name="Juniper S.K."/>
            <person name="Young C.R."/>
            <person name="Angers B."/>
            <person name="Qian P.Y."/>
        </authorList>
    </citation>
    <scope>NUCLEOTIDE SEQUENCE</scope>
    <source>
        <strain evidence="4">P08H-3</strain>
    </source>
</reference>
<dbReference type="PANTHER" id="PTHR47032:SF1">
    <property type="entry name" value="UDP-D-XYLOSE:L-FUCOSE ALPHA-1,3-D-XYLOSYLTRANSFERASE-RELATED"/>
    <property type="match status" value="1"/>
</dbReference>